<accession>A0A1M6LP60</accession>
<feature type="transmembrane region" description="Helical" evidence="6">
    <location>
        <begin position="269"/>
        <end position="290"/>
    </location>
</feature>
<feature type="transmembrane region" description="Helical" evidence="6">
    <location>
        <begin position="197"/>
        <end position="215"/>
    </location>
</feature>
<evidence type="ECO:0000259" key="7">
    <source>
        <dbReference type="Pfam" id="PF12698"/>
    </source>
</evidence>
<proteinExistence type="predicted"/>
<feature type="transmembrane region" description="Helical" evidence="6">
    <location>
        <begin position="356"/>
        <end position="378"/>
    </location>
</feature>
<feature type="domain" description="ABC-2 type transporter transmembrane" evidence="7">
    <location>
        <begin position="21"/>
        <end position="374"/>
    </location>
</feature>
<evidence type="ECO:0000256" key="1">
    <source>
        <dbReference type="ARBA" id="ARBA00004651"/>
    </source>
</evidence>
<reference evidence="8 9" key="1">
    <citation type="submission" date="2016-11" db="EMBL/GenBank/DDBJ databases">
        <authorList>
            <person name="Jaros S."/>
            <person name="Januszkiewicz K."/>
            <person name="Wedrychowicz H."/>
        </authorList>
    </citation>
    <scope>NUCLEOTIDE SEQUENCE [LARGE SCALE GENOMIC DNA]</scope>
    <source>
        <strain evidence="8 9">CGMCC 4.5723</strain>
    </source>
</reference>
<dbReference type="PANTHER" id="PTHR30294:SF29">
    <property type="entry name" value="MULTIDRUG ABC TRANSPORTER PERMEASE YBHS-RELATED"/>
    <property type="match status" value="1"/>
</dbReference>
<gene>
    <name evidence="8" type="ORF">SAMN05421803_1094</name>
</gene>
<protein>
    <submittedName>
        <fullName evidence="8">ABC-2 type transport system permease protein</fullName>
    </submittedName>
</protein>
<sequence length="384" mass="39496">MKFTAIALLNLTRVFRVRSNIFYVLLVPFVMVLMLGLMFGGGQQQRLGVVDEGAGDLGQRLVAALDSADHVNLVPVQSRDEMLAEVERGEIHAGIVLPGDYADAVTGSGADVDFVAREGDVAAAELGSVVRAAVRDEAAVLRAAAFTAQETGVPFEEALDGLDGEVGSGIAVEVETAGEALFPPGIGAFDLSAPPLLLLYTFLTAMTTASALVATRERGIAQRMYASPTPTRTLVFGEVAGRLLIALVQALVIMLGSALAFGVDWGDPLGAAAVLLLFVAVGGGAALLVGGLARTEGGAGSLALLLGLGLGVLGGTAIPLDGFGETMRMWAHVTPHAWGYDAFAALVRHDAGIVDIAPQLGVLAAFAAVLLTAGTLALRRSMVR</sequence>
<dbReference type="Proteomes" id="UP000184452">
    <property type="component" value="Unassembled WGS sequence"/>
</dbReference>
<dbReference type="OrthoDB" id="4867262at2"/>
<dbReference type="AlphaFoldDB" id="A0A1M6LP60"/>
<organism evidence="8 9">
    <name type="scientific">Nocardiopsis flavescens</name>
    <dbReference type="NCBI Taxonomy" id="758803"/>
    <lineage>
        <taxon>Bacteria</taxon>
        <taxon>Bacillati</taxon>
        <taxon>Actinomycetota</taxon>
        <taxon>Actinomycetes</taxon>
        <taxon>Streptosporangiales</taxon>
        <taxon>Nocardiopsidaceae</taxon>
        <taxon>Nocardiopsis</taxon>
    </lineage>
</organism>
<evidence type="ECO:0000256" key="6">
    <source>
        <dbReference type="SAM" id="Phobius"/>
    </source>
</evidence>
<evidence type="ECO:0000256" key="2">
    <source>
        <dbReference type="ARBA" id="ARBA00022475"/>
    </source>
</evidence>
<dbReference type="GO" id="GO:0005886">
    <property type="term" value="C:plasma membrane"/>
    <property type="evidence" value="ECO:0007669"/>
    <property type="project" value="UniProtKB-SubCell"/>
</dbReference>
<comment type="subcellular location">
    <subcellularLocation>
        <location evidence="1">Cell membrane</location>
        <topology evidence="1">Multi-pass membrane protein</topology>
    </subcellularLocation>
</comment>
<dbReference type="STRING" id="758803.SAMN05421803_1094"/>
<dbReference type="InterPro" id="IPR051449">
    <property type="entry name" value="ABC-2_transporter_component"/>
</dbReference>
<dbReference type="Pfam" id="PF12698">
    <property type="entry name" value="ABC2_membrane_3"/>
    <property type="match status" value="1"/>
</dbReference>
<dbReference type="EMBL" id="FQZK01000009">
    <property type="protein sequence ID" value="SHJ72996.1"/>
    <property type="molecule type" value="Genomic_DNA"/>
</dbReference>
<evidence type="ECO:0000313" key="8">
    <source>
        <dbReference type="EMBL" id="SHJ72996.1"/>
    </source>
</evidence>
<name>A0A1M6LP60_9ACTN</name>
<dbReference type="PANTHER" id="PTHR30294">
    <property type="entry name" value="MEMBRANE COMPONENT OF ABC TRANSPORTER YHHJ-RELATED"/>
    <property type="match status" value="1"/>
</dbReference>
<feature type="transmembrane region" description="Helical" evidence="6">
    <location>
        <begin position="243"/>
        <end position="263"/>
    </location>
</feature>
<dbReference type="InterPro" id="IPR013525">
    <property type="entry name" value="ABC2_TM"/>
</dbReference>
<keyword evidence="4 6" id="KW-1133">Transmembrane helix</keyword>
<dbReference type="Gene3D" id="3.40.1710.10">
    <property type="entry name" value="abc type-2 transporter like domain"/>
    <property type="match status" value="1"/>
</dbReference>
<keyword evidence="9" id="KW-1185">Reference proteome</keyword>
<dbReference type="GO" id="GO:0140359">
    <property type="term" value="F:ABC-type transporter activity"/>
    <property type="evidence" value="ECO:0007669"/>
    <property type="project" value="InterPro"/>
</dbReference>
<keyword evidence="2" id="KW-1003">Cell membrane</keyword>
<evidence type="ECO:0000256" key="3">
    <source>
        <dbReference type="ARBA" id="ARBA00022692"/>
    </source>
</evidence>
<feature type="transmembrane region" description="Helical" evidence="6">
    <location>
        <begin position="21"/>
        <end position="40"/>
    </location>
</feature>
<keyword evidence="5 6" id="KW-0472">Membrane</keyword>
<evidence type="ECO:0000313" key="9">
    <source>
        <dbReference type="Proteomes" id="UP000184452"/>
    </source>
</evidence>
<keyword evidence="3 6" id="KW-0812">Transmembrane</keyword>
<evidence type="ECO:0000256" key="4">
    <source>
        <dbReference type="ARBA" id="ARBA00022989"/>
    </source>
</evidence>
<feature type="transmembrane region" description="Helical" evidence="6">
    <location>
        <begin position="302"/>
        <end position="320"/>
    </location>
</feature>
<dbReference type="RefSeq" id="WP_073380085.1">
    <property type="nucleotide sequence ID" value="NZ_FQZK01000009.1"/>
</dbReference>
<evidence type="ECO:0000256" key="5">
    <source>
        <dbReference type="ARBA" id="ARBA00023136"/>
    </source>
</evidence>